<sequence>MRVAGKARRGVGCIEQCNIAHGELHGLVVLGHHRPAGDLKYRIVVVGADETNIALRPLGPVSIATAIHGRGPALDLELSRVQAAYGHGSHPTGKGAGVDDIRLVPAARLEKRCPRLEIQSWRSGKAGAPEYRRLRGRRRLGMTSAADIAAPGGTIQRAHERSFLLLSIVSYSNADVPPVVAQSFHVVQVVVQV</sequence>
<accession>A0A7V8NMV3</accession>
<proteinExistence type="predicted"/>
<comment type="caution">
    <text evidence="1">The sequence shown here is derived from an EMBL/GenBank/DDBJ whole genome shotgun (WGS) entry which is preliminary data.</text>
</comment>
<organism evidence="1 2">
    <name type="scientific">Candidatus Acidiferrum panamense</name>
    <dbReference type="NCBI Taxonomy" id="2741543"/>
    <lineage>
        <taxon>Bacteria</taxon>
        <taxon>Pseudomonadati</taxon>
        <taxon>Acidobacteriota</taxon>
        <taxon>Terriglobia</taxon>
        <taxon>Candidatus Acidiferrales</taxon>
        <taxon>Candidatus Acidiferrum</taxon>
    </lineage>
</organism>
<dbReference type="AlphaFoldDB" id="A0A7V8NMV3"/>
<gene>
    <name evidence="1" type="ORF">HRJ53_04465</name>
</gene>
<protein>
    <submittedName>
        <fullName evidence="1">Uncharacterized protein</fullName>
    </submittedName>
</protein>
<evidence type="ECO:0000313" key="1">
    <source>
        <dbReference type="EMBL" id="MBA0084228.1"/>
    </source>
</evidence>
<name>A0A7V8NMV3_9BACT</name>
<evidence type="ECO:0000313" key="2">
    <source>
        <dbReference type="Proteomes" id="UP000567293"/>
    </source>
</evidence>
<keyword evidence="2" id="KW-1185">Reference proteome</keyword>
<reference evidence="1" key="1">
    <citation type="submission" date="2020-06" db="EMBL/GenBank/DDBJ databases">
        <title>Legume-microbial interactions unlock mineral nutrients during tropical forest succession.</title>
        <authorList>
            <person name="Epihov D.Z."/>
        </authorList>
    </citation>
    <scope>NUCLEOTIDE SEQUENCE [LARGE SCALE GENOMIC DNA]</scope>
    <source>
        <strain evidence="1">Pan2503</strain>
    </source>
</reference>
<dbReference type="Proteomes" id="UP000567293">
    <property type="component" value="Unassembled WGS sequence"/>
</dbReference>
<dbReference type="EMBL" id="JACDQQ010000430">
    <property type="protein sequence ID" value="MBA0084228.1"/>
    <property type="molecule type" value="Genomic_DNA"/>
</dbReference>